<accession>A0A368KTR1</accession>
<comment type="caution">
    <text evidence="2">The sequence shown here is derived from an EMBL/GenBank/DDBJ whole genome shotgun (WGS) entry which is preliminary data.</text>
</comment>
<protein>
    <submittedName>
        <fullName evidence="2">Uncharacterized protein</fullName>
    </submittedName>
</protein>
<name>A0A368KTR1_9BACT</name>
<feature type="transmembrane region" description="Helical" evidence="1">
    <location>
        <begin position="128"/>
        <end position="146"/>
    </location>
</feature>
<dbReference type="EMBL" id="QPEX01000011">
    <property type="protein sequence ID" value="RCS53016.1"/>
    <property type="molecule type" value="Genomic_DNA"/>
</dbReference>
<keyword evidence="1" id="KW-1133">Transmembrane helix</keyword>
<evidence type="ECO:0000313" key="3">
    <source>
        <dbReference type="Proteomes" id="UP000253562"/>
    </source>
</evidence>
<evidence type="ECO:0000256" key="1">
    <source>
        <dbReference type="SAM" id="Phobius"/>
    </source>
</evidence>
<reference evidence="2 3" key="1">
    <citation type="submission" date="2018-07" db="EMBL/GenBank/DDBJ databases">
        <title>Comparative genomes isolates from brazilian mangrove.</title>
        <authorList>
            <person name="De Araujo J.E."/>
            <person name="Taketani R.G."/>
            <person name="Silva M.C.P."/>
            <person name="Lourenco M.V."/>
            <person name="Oliveira V.M."/>
            <person name="Andreote F.D."/>
        </authorList>
    </citation>
    <scope>NUCLEOTIDE SEQUENCE [LARGE SCALE GENOMIC DNA]</scope>
    <source>
        <strain evidence="2 3">HEX PRIS-MGV</strain>
    </source>
</reference>
<keyword evidence="1" id="KW-0472">Membrane</keyword>
<dbReference type="Proteomes" id="UP000253562">
    <property type="component" value="Unassembled WGS sequence"/>
</dbReference>
<dbReference type="RefSeq" id="WP_114368440.1">
    <property type="nucleotide sequence ID" value="NZ_QPEX01000011.1"/>
</dbReference>
<proteinExistence type="predicted"/>
<dbReference type="OrthoDB" id="292153at2"/>
<sequence length="181" mass="20224">MKLIPLNCRQCGAPLSVPEDVRHVTCLHCGTQLAVVREGAAAYTEILQQLDRRTSVVEEKVGHLDQRQQLFELDQEWARQREAFYVHAKDGSSRLPSKKDARMTGATAGVGLVILCGVTLLSGLPSEGIVVVIPFILLFGAIGGVVSMRQYAKARDYEFAKRRYQRRRAKLTKGDWPIMTK</sequence>
<keyword evidence="1" id="KW-0812">Transmembrane</keyword>
<dbReference type="AlphaFoldDB" id="A0A368KTR1"/>
<organism evidence="2 3">
    <name type="scientific">Bremerella cremea</name>
    <dbReference type="NCBI Taxonomy" id="1031537"/>
    <lineage>
        <taxon>Bacteria</taxon>
        <taxon>Pseudomonadati</taxon>
        <taxon>Planctomycetota</taxon>
        <taxon>Planctomycetia</taxon>
        <taxon>Pirellulales</taxon>
        <taxon>Pirellulaceae</taxon>
        <taxon>Bremerella</taxon>
    </lineage>
</organism>
<gene>
    <name evidence="2" type="ORF">DTL42_09390</name>
</gene>
<evidence type="ECO:0000313" key="2">
    <source>
        <dbReference type="EMBL" id="RCS53016.1"/>
    </source>
</evidence>
<feature type="transmembrane region" description="Helical" evidence="1">
    <location>
        <begin position="103"/>
        <end position="122"/>
    </location>
</feature>